<evidence type="ECO:0000313" key="1">
    <source>
        <dbReference type="EMBL" id="AUS92809.1"/>
    </source>
</evidence>
<dbReference type="RefSeq" id="WP_017474150.1">
    <property type="nucleotide sequence ID" value="NZ_JARRUA010000024.1"/>
</dbReference>
<evidence type="ECO:0008006" key="2">
    <source>
        <dbReference type="Google" id="ProtNLM"/>
    </source>
</evidence>
<accession>A0A2I7ZJK9</accession>
<protein>
    <recommendedName>
        <fullName evidence="2">Replication-relaxation</fullName>
    </recommendedName>
</protein>
<geneLocation type="plasmid" evidence="1">
    <name>unnamed1</name>
</geneLocation>
<dbReference type="InterPro" id="IPR036388">
    <property type="entry name" value="WH-like_DNA-bd_sf"/>
</dbReference>
<name>A0A2I7ZJK9_9BACI</name>
<keyword evidence="1" id="KW-0614">Plasmid</keyword>
<reference evidence="1" key="1">
    <citation type="submission" date="2017-09" db="EMBL/GenBank/DDBJ databases">
        <title>Sequences of three plasmids isolated from Bacillus glycinfermentans NCCP 15922.</title>
        <authorList>
            <person name="Yu W.-S."/>
            <person name="Do H.-N."/>
            <person name="Cheong H.-M."/>
            <person name="Hwang K.-J."/>
        </authorList>
    </citation>
    <scope>NUCLEOTIDE SEQUENCE</scope>
    <source>
        <strain evidence="1">KBN06P03352</strain>
        <plasmid evidence="1">unnamed1</plasmid>
    </source>
</reference>
<organism evidence="1">
    <name type="scientific">Bacillus glycinifermentans</name>
    <dbReference type="NCBI Taxonomy" id="1664069"/>
    <lineage>
        <taxon>Bacteria</taxon>
        <taxon>Bacillati</taxon>
        <taxon>Bacillota</taxon>
        <taxon>Bacilli</taxon>
        <taxon>Bacillales</taxon>
        <taxon>Bacillaceae</taxon>
        <taxon>Bacillus</taxon>
    </lineage>
</organism>
<dbReference type="InterPro" id="IPR025855">
    <property type="entry name" value="Replic_Relax"/>
</dbReference>
<dbReference type="EMBL" id="MF996509">
    <property type="protein sequence ID" value="AUS92809.1"/>
    <property type="molecule type" value="Genomic_DNA"/>
</dbReference>
<dbReference type="InterPro" id="IPR036390">
    <property type="entry name" value="WH_DNA-bd_sf"/>
</dbReference>
<dbReference type="Gene3D" id="1.10.10.10">
    <property type="entry name" value="Winged helix-like DNA-binding domain superfamily/Winged helix DNA-binding domain"/>
    <property type="match status" value="1"/>
</dbReference>
<dbReference type="AlphaFoldDB" id="A0A2I7ZJK9"/>
<proteinExistence type="predicted"/>
<dbReference type="Pfam" id="PF13814">
    <property type="entry name" value="Replic_Relax"/>
    <property type="match status" value="1"/>
</dbReference>
<sequence length="302" mass="36055">MNNRDMNNAPLPPQVKKKGRKMRYVTLREEDRQLLLHLHSFIYLHRGFIEKYIFQTYENVDSVYRRLRTLEEAGYIKSFMLPISDFDHRPSKVYTLTMFGAEIVEQMRGVVHWNRRWTTQVPPWYQHQLMIAEIVKSYELKAETAGLEFKEWVTEARAFYEFRDINESKKNHNSRIRPDGILVIGKPNSDQNLGIMIEMERSYATREKTLRKMEQFNEFFSRKEELLPKYDKKVGFEHPVKAWKVLFIGSNDAKAKKILRDLKGEENHAEVSVMVTTRQEANMDPYGDIYRYLSDPETKRKM</sequence>
<dbReference type="SUPFAM" id="SSF46785">
    <property type="entry name" value="Winged helix' DNA-binding domain"/>
    <property type="match status" value="1"/>
</dbReference>